<protein>
    <submittedName>
        <fullName evidence="1">Uncharacterized protein</fullName>
    </submittedName>
</protein>
<reference evidence="1 2" key="1">
    <citation type="submission" date="2016-05" db="EMBL/GenBank/DDBJ databases">
        <title>Paenibacillus sp. 1ZS3-15 nov., isolated from the rhizosphere soil.</title>
        <authorList>
            <person name="Zhang X.X."/>
            <person name="Zhang J."/>
        </authorList>
    </citation>
    <scope>NUCLEOTIDE SEQUENCE [LARGE SCALE GENOMIC DNA]</scope>
    <source>
        <strain evidence="1 2">1ZS3-15</strain>
    </source>
</reference>
<gene>
    <name evidence="1" type="ORF">A8708_29000</name>
</gene>
<dbReference type="Proteomes" id="UP000078454">
    <property type="component" value="Unassembled WGS sequence"/>
</dbReference>
<keyword evidence="2" id="KW-1185">Reference proteome</keyword>
<comment type="caution">
    <text evidence="1">The sequence shown here is derived from an EMBL/GenBank/DDBJ whole genome shotgun (WGS) entry which is preliminary data.</text>
</comment>
<sequence>MLKDKIFINRVWMELQLYLYIALTLCKITVRCITHFNIVMGGSTFCTAELDLFQIFILKKLGLTEPDLHVLLMLLKE</sequence>
<dbReference type="EMBL" id="LYPB01000063">
    <property type="protein sequence ID" value="OAS18659.1"/>
    <property type="molecule type" value="Genomic_DNA"/>
</dbReference>
<evidence type="ECO:0000313" key="2">
    <source>
        <dbReference type="Proteomes" id="UP000078454"/>
    </source>
</evidence>
<organism evidence="1 2">
    <name type="scientific">Paenibacillus oryzisoli</name>
    <dbReference type="NCBI Taxonomy" id="1850517"/>
    <lineage>
        <taxon>Bacteria</taxon>
        <taxon>Bacillati</taxon>
        <taxon>Bacillota</taxon>
        <taxon>Bacilli</taxon>
        <taxon>Bacillales</taxon>
        <taxon>Paenibacillaceae</taxon>
        <taxon>Paenibacillus</taxon>
    </lineage>
</organism>
<name>A0A198AAY6_9BACL</name>
<proteinExistence type="predicted"/>
<dbReference type="AlphaFoldDB" id="A0A198AAY6"/>
<evidence type="ECO:0000313" key="1">
    <source>
        <dbReference type="EMBL" id="OAS18659.1"/>
    </source>
</evidence>
<accession>A0A198AAY6</accession>